<dbReference type="InterPro" id="IPR024079">
    <property type="entry name" value="MetalloPept_cat_dom_sf"/>
</dbReference>
<dbReference type="InterPro" id="IPR042089">
    <property type="entry name" value="Peptidase_M13_dom_2"/>
</dbReference>
<dbReference type="GO" id="GO:0004222">
    <property type="term" value="F:metalloendopeptidase activity"/>
    <property type="evidence" value="ECO:0007669"/>
    <property type="project" value="InterPro"/>
</dbReference>
<organism evidence="3 4">
    <name type="scientific">Oesophagostomum dentatum</name>
    <name type="common">Nodular worm</name>
    <dbReference type="NCBI Taxonomy" id="61180"/>
    <lineage>
        <taxon>Eukaryota</taxon>
        <taxon>Metazoa</taxon>
        <taxon>Ecdysozoa</taxon>
        <taxon>Nematoda</taxon>
        <taxon>Chromadorea</taxon>
        <taxon>Rhabditida</taxon>
        <taxon>Rhabditina</taxon>
        <taxon>Rhabditomorpha</taxon>
        <taxon>Strongyloidea</taxon>
        <taxon>Strongylidae</taxon>
        <taxon>Oesophagostomum</taxon>
    </lineage>
</organism>
<proteinExistence type="inferred from homology"/>
<dbReference type="InterPro" id="IPR008753">
    <property type="entry name" value="Peptidase_M13_N"/>
</dbReference>
<dbReference type="SUPFAM" id="SSF55486">
    <property type="entry name" value="Metalloproteases ('zincins'), catalytic domain"/>
    <property type="match status" value="1"/>
</dbReference>
<dbReference type="OrthoDB" id="5848734at2759"/>
<evidence type="ECO:0000256" key="1">
    <source>
        <dbReference type="ARBA" id="ARBA00007357"/>
    </source>
</evidence>
<dbReference type="Proteomes" id="UP000053660">
    <property type="component" value="Unassembled WGS sequence"/>
</dbReference>
<evidence type="ECO:0000313" key="3">
    <source>
        <dbReference type="EMBL" id="KHJ99554.1"/>
    </source>
</evidence>
<accession>A0A0B1TQL3</accession>
<evidence type="ECO:0000313" key="4">
    <source>
        <dbReference type="Proteomes" id="UP000053660"/>
    </source>
</evidence>
<protein>
    <recommendedName>
        <fullName evidence="2">Peptidase M13 N-terminal domain-containing protein</fullName>
    </recommendedName>
</protein>
<keyword evidence="4" id="KW-1185">Reference proteome</keyword>
<dbReference type="PANTHER" id="PTHR11733:SF237">
    <property type="entry name" value="NEPRILYSIN-LIKE 4"/>
    <property type="match status" value="1"/>
</dbReference>
<dbReference type="PANTHER" id="PTHR11733">
    <property type="entry name" value="ZINC METALLOPROTEASE FAMILY M13 NEPRILYSIN-RELATED"/>
    <property type="match status" value="1"/>
</dbReference>
<dbReference type="Gene3D" id="1.10.1380.10">
    <property type="entry name" value="Neutral endopeptidase , domain2"/>
    <property type="match status" value="1"/>
</dbReference>
<feature type="non-terminal residue" evidence="3">
    <location>
        <position position="98"/>
    </location>
</feature>
<dbReference type="Gene3D" id="3.40.390.10">
    <property type="entry name" value="Collagenase (Catalytic Domain)"/>
    <property type="match status" value="1"/>
</dbReference>
<comment type="similarity">
    <text evidence="1">Belongs to the peptidase M13 family.</text>
</comment>
<dbReference type="GO" id="GO:0016485">
    <property type="term" value="P:protein processing"/>
    <property type="evidence" value="ECO:0007669"/>
    <property type="project" value="TreeGrafter"/>
</dbReference>
<name>A0A0B1TQL3_OESDE</name>
<gene>
    <name evidence="3" type="ORF">OESDEN_00457</name>
</gene>
<dbReference type="PROSITE" id="PS51885">
    <property type="entry name" value="NEPRILYSIN"/>
    <property type="match status" value="1"/>
</dbReference>
<evidence type="ECO:0000259" key="2">
    <source>
        <dbReference type="Pfam" id="PF05649"/>
    </source>
</evidence>
<sequence>MWWLLLVAPLCYSAPRIAPPCEDDSKNVGTSPGYVVASDMLTKSINFSVDPCEDFFEFTCGNWIANHPIPKHKTSYSQFGVLSDKVQEEMRGMALFSE</sequence>
<feature type="domain" description="Peptidase M13 N-terminal" evidence="2">
    <location>
        <begin position="51"/>
        <end position="93"/>
    </location>
</feature>
<dbReference type="EMBL" id="KN549215">
    <property type="protein sequence ID" value="KHJ99554.1"/>
    <property type="molecule type" value="Genomic_DNA"/>
</dbReference>
<dbReference type="AlphaFoldDB" id="A0A0B1TQL3"/>
<dbReference type="InterPro" id="IPR000718">
    <property type="entry name" value="Peptidase_M13"/>
</dbReference>
<reference evidence="3 4" key="1">
    <citation type="submission" date="2014-03" db="EMBL/GenBank/DDBJ databases">
        <title>Draft genome of the hookworm Oesophagostomum dentatum.</title>
        <authorList>
            <person name="Mitreva M."/>
        </authorList>
    </citation>
    <scope>NUCLEOTIDE SEQUENCE [LARGE SCALE GENOMIC DNA]</scope>
    <source>
        <strain evidence="3 4">OD-Hann</strain>
    </source>
</reference>
<dbReference type="Pfam" id="PF05649">
    <property type="entry name" value="Peptidase_M13_N"/>
    <property type="match status" value="1"/>
</dbReference>
<dbReference type="MEROPS" id="M13.013"/>
<dbReference type="GO" id="GO:0005886">
    <property type="term" value="C:plasma membrane"/>
    <property type="evidence" value="ECO:0007669"/>
    <property type="project" value="TreeGrafter"/>
</dbReference>